<feature type="compositionally biased region" description="Gly residues" evidence="5">
    <location>
        <begin position="254"/>
        <end position="270"/>
    </location>
</feature>
<organism evidence="7">
    <name type="scientific">Streptomyces sp. R35</name>
    <dbReference type="NCBI Taxonomy" id="3238630"/>
    <lineage>
        <taxon>Bacteria</taxon>
        <taxon>Bacillati</taxon>
        <taxon>Actinomycetota</taxon>
        <taxon>Actinomycetes</taxon>
        <taxon>Kitasatosporales</taxon>
        <taxon>Streptomycetaceae</taxon>
        <taxon>Streptomyces</taxon>
    </lineage>
</organism>
<dbReference type="GO" id="GO:0006355">
    <property type="term" value="P:regulation of DNA-templated transcription"/>
    <property type="evidence" value="ECO:0007669"/>
    <property type="project" value="InterPro"/>
</dbReference>
<feature type="compositionally biased region" description="Basic and acidic residues" evidence="5">
    <location>
        <begin position="1220"/>
        <end position="1236"/>
    </location>
</feature>
<feature type="region of interest" description="Disordered" evidence="5">
    <location>
        <begin position="1209"/>
        <end position="1236"/>
    </location>
</feature>
<dbReference type="Gene3D" id="1.25.40.10">
    <property type="entry name" value="Tetratricopeptide repeat domain"/>
    <property type="match status" value="2"/>
</dbReference>
<feature type="compositionally biased region" description="Gly residues" evidence="5">
    <location>
        <begin position="806"/>
        <end position="815"/>
    </location>
</feature>
<dbReference type="InterPro" id="IPR005158">
    <property type="entry name" value="BTAD"/>
</dbReference>
<dbReference type="SUPFAM" id="SSF46894">
    <property type="entry name" value="C-terminal effector domain of the bipartite response regulators"/>
    <property type="match status" value="1"/>
</dbReference>
<gene>
    <name evidence="7" type="ORF">AB5J50_24265</name>
</gene>
<keyword evidence="3 4" id="KW-0238">DNA-binding</keyword>
<evidence type="ECO:0000259" key="6">
    <source>
        <dbReference type="PROSITE" id="PS51755"/>
    </source>
</evidence>
<dbReference type="GO" id="GO:0003677">
    <property type="term" value="F:DNA binding"/>
    <property type="evidence" value="ECO:0007669"/>
    <property type="project" value="UniProtKB-UniRule"/>
</dbReference>
<evidence type="ECO:0000256" key="5">
    <source>
        <dbReference type="SAM" id="MobiDB-lite"/>
    </source>
</evidence>
<reference evidence="7" key="1">
    <citation type="submission" date="2024-07" db="EMBL/GenBank/DDBJ databases">
        <authorList>
            <person name="Yu S.T."/>
        </authorList>
    </citation>
    <scope>NUCLEOTIDE SEQUENCE</scope>
    <source>
        <strain evidence="7">R35</strain>
    </source>
</reference>
<dbReference type="Pfam" id="PF03704">
    <property type="entry name" value="BTAD"/>
    <property type="match status" value="1"/>
</dbReference>
<feature type="compositionally biased region" description="Low complexity" evidence="5">
    <location>
        <begin position="789"/>
        <end position="799"/>
    </location>
</feature>
<dbReference type="EMBL" id="CP163440">
    <property type="protein sequence ID" value="XDQ63694.1"/>
    <property type="molecule type" value="Genomic_DNA"/>
</dbReference>
<evidence type="ECO:0000256" key="3">
    <source>
        <dbReference type="ARBA" id="ARBA00023125"/>
    </source>
</evidence>
<dbReference type="InterPro" id="IPR036388">
    <property type="entry name" value="WH-like_DNA-bd_sf"/>
</dbReference>
<dbReference type="AlphaFoldDB" id="A0AB39SEF3"/>
<evidence type="ECO:0000256" key="1">
    <source>
        <dbReference type="ARBA" id="ARBA00005820"/>
    </source>
</evidence>
<dbReference type="CDD" id="cd15831">
    <property type="entry name" value="BTAD"/>
    <property type="match status" value="1"/>
</dbReference>
<dbReference type="RefSeq" id="WP_369260470.1">
    <property type="nucleotide sequence ID" value="NZ_CP163440.1"/>
</dbReference>
<dbReference type="InterPro" id="IPR011990">
    <property type="entry name" value="TPR-like_helical_dom_sf"/>
</dbReference>
<feature type="DNA-binding region" description="OmpR/PhoB-type" evidence="4">
    <location>
        <begin position="1"/>
        <end position="90"/>
    </location>
</feature>
<dbReference type="Gene3D" id="3.40.50.300">
    <property type="entry name" value="P-loop containing nucleotide triphosphate hydrolases"/>
    <property type="match status" value="1"/>
</dbReference>
<feature type="domain" description="OmpR/PhoB-type" evidence="6">
    <location>
        <begin position="1"/>
        <end position="90"/>
    </location>
</feature>
<feature type="compositionally biased region" description="Low complexity" evidence="5">
    <location>
        <begin position="238"/>
        <end position="253"/>
    </location>
</feature>
<feature type="region of interest" description="Disordered" evidence="5">
    <location>
        <begin position="238"/>
        <end position="315"/>
    </location>
</feature>
<evidence type="ECO:0000256" key="4">
    <source>
        <dbReference type="PROSITE-ProRule" id="PRU01091"/>
    </source>
</evidence>
<evidence type="ECO:0000256" key="2">
    <source>
        <dbReference type="ARBA" id="ARBA00023012"/>
    </source>
</evidence>
<dbReference type="InterPro" id="IPR016032">
    <property type="entry name" value="Sig_transdc_resp-reg_C-effctor"/>
</dbReference>
<dbReference type="SUPFAM" id="SSF48452">
    <property type="entry name" value="TPR-like"/>
    <property type="match status" value="2"/>
</dbReference>
<protein>
    <submittedName>
        <fullName evidence="7">BTAD domain-containing putative transcriptional regulator</fullName>
    </submittedName>
</protein>
<keyword evidence="2" id="KW-0902">Two-component regulatory system</keyword>
<dbReference type="SUPFAM" id="SSF52540">
    <property type="entry name" value="P-loop containing nucleoside triphosphate hydrolases"/>
    <property type="match status" value="1"/>
</dbReference>
<accession>A0AB39SEF3</accession>
<sequence>MRYRILGVTQVEDDRGAQITVGGPRVRALLTALAQRPEHTTTPDTLIDEVWADDPPQDAPAALQALVGRLRRAIGKDTVTSEAGGYRLRATKDDVDLFVFERLVGQGKAALGHGDATTAADRLREALALWHGPALADLPDRTAATRPEALRQEATRARVDADLRLGRASDVVPELKELTSAHPYDEALHVLLIRALRDAGRGADALAAYEGVRRGLMDGLGADPGPQLRALHAELLNPQQNPQQDPQPEQGQGQEYGQGHGYWQGNGNRNGKGAWAGDTARPQARAGGAAPAGSSGSGDLFRAPRNGNIRPRLNSFVGREPELGAIRSDVQRARLVTLTGPGGSGKTRLAEEAAAGLPQAWLVELAPLDRPEAVPGAVVSALGLRETVLITNEMAVPQDDPVALLVEYCAPRSQLLILDNCEHVIGAAAELAETLLTHCPGLTILATSREPLGVPGELVRPVEPLLPDSARRLFMERASAVRPDADVAFHDSAAVDEICRRLDGLPLAIELAAARLRLLTPRQIADRLDDRFRLLTSGSRTVLPRQQTLRAVVDWSWDLLDERERTVLREASVFAGGWDLAAAEAVCTGPAADLVGALVDKSLIVATPYDGEGDGGGEGGGYGDGYVDGVRLGGMRYRMLETIHEYATERAAEVPELRVAAERRHCAWVRSLVEEAEPLLRSAEQLPWIRRLESELDNIRAALFRAIVAGDEEEGGALVLAMGWFWWLRNFRREGTEWTDLVLRLGAMLDATGPGAPPAPGRPPAVSPGTGAAVGSRPGTRMGSGTGASMGTRTGTTMGARKDAGAGPGEPGEPGKGALPLGARPVSGDALLAELDAVDPVAAFLDAPERDEHPLRGMRMRLRLFHLFMKVDIDSLDGRVDGPMREYIQRVRAVFEKGGPDAARMPGLIWPMASYFLGGADDLRPVMDAAVANCRAYGGEWEIGVTLMFRTHMVVDAPGGMDGVDDDLAELRVLSRRVGDRWMRAQVCSAAGEAAMARSLFDEAKREYEEALRLAFEVGAYAETPFLMARLGEIAHRAGERSRALAALDEASAAAERYGVTDSRAFVRLLRAQIALDDGEVASARELCEQAREDAFQGTPPPQFVAALNWVDALVTTAESGPEHGLRKLFDALREAVDMRCADVVKAGFLDVGAGLLAKLGDHPHAIRLLVAGARWRGGHPRPPRERVQAERTEAAALAALGPVRYESERAKGSDFTTDDALRDLAEALNEHPTAD</sequence>
<evidence type="ECO:0000313" key="7">
    <source>
        <dbReference type="EMBL" id="XDQ63694.1"/>
    </source>
</evidence>
<dbReference type="Gene3D" id="1.10.10.10">
    <property type="entry name" value="Winged helix-like DNA-binding domain superfamily/Winged helix DNA-binding domain"/>
    <property type="match status" value="1"/>
</dbReference>
<dbReference type="InterPro" id="IPR027417">
    <property type="entry name" value="P-loop_NTPase"/>
</dbReference>
<dbReference type="SMART" id="SM01043">
    <property type="entry name" value="BTAD"/>
    <property type="match status" value="1"/>
</dbReference>
<dbReference type="SMART" id="SM00862">
    <property type="entry name" value="Trans_reg_C"/>
    <property type="match status" value="1"/>
</dbReference>
<dbReference type="PROSITE" id="PS51755">
    <property type="entry name" value="OMPR_PHOB"/>
    <property type="match status" value="1"/>
</dbReference>
<dbReference type="Pfam" id="PF00486">
    <property type="entry name" value="Trans_reg_C"/>
    <property type="match status" value="1"/>
</dbReference>
<name>A0AB39SEF3_9ACTN</name>
<dbReference type="PANTHER" id="PTHR47691">
    <property type="entry name" value="REGULATOR-RELATED"/>
    <property type="match status" value="1"/>
</dbReference>
<feature type="compositionally biased region" description="Pro residues" evidence="5">
    <location>
        <begin position="755"/>
        <end position="766"/>
    </location>
</feature>
<dbReference type="GO" id="GO:0000160">
    <property type="term" value="P:phosphorelay signal transduction system"/>
    <property type="evidence" value="ECO:0007669"/>
    <property type="project" value="UniProtKB-KW"/>
</dbReference>
<dbReference type="InterPro" id="IPR001867">
    <property type="entry name" value="OmpR/PhoB-type_DNA-bd"/>
</dbReference>
<comment type="similarity">
    <text evidence="1">Belongs to the AfsR/DnrI/RedD regulatory family.</text>
</comment>
<feature type="region of interest" description="Disordered" evidence="5">
    <location>
        <begin position="754"/>
        <end position="823"/>
    </location>
</feature>
<dbReference type="PANTHER" id="PTHR47691:SF3">
    <property type="entry name" value="HTH-TYPE TRANSCRIPTIONAL REGULATOR RV0890C-RELATED"/>
    <property type="match status" value="1"/>
</dbReference>
<proteinExistence type="inferred from homology"/>
<feature type="compositionally biased region" description="Low complexity" evidence="5">
    <location>
        <begin position="280"/>
        <end position="298"/>
    </location>
</feature>